<evidence type="ECO:0000313" key="2">
    <source>
        <dbReference type="EMBL" id="CCC94642.1"/>
    </source>
</evidence>
<accession>G0UZ23</accession>
<dbReference type="Pfam" id="PF09736">
    <property type="entry name" value="Bud13"/>
    <property type="match status" value="1"/>
</dbReference>
<reference evidence="2" key="1">
    <citation type="journal article" date="2012" name="Proc. Natl. Acad. Sci. U.S.A.">
        <title>Antigenic diversity is generated by distinct evolutionary mechanisms in African trypanosome species.</title>
        <authorList>
            <person name="Jackson A.P."/>
            <person name="Berry A."/>
            <person name="Aslett M."/>
            <person name="Allison H.C."/>
            <person name="Burton P."/>
            <person name="Vavrova-Anderson J."/>
            <person name="Brown R."/>
            <person name="Browne H."/>
            <person name="Corton N."/>
            <person name="Hauser H."/>
            <person name="Gamble J."/>
            <person name="Gilderthorp R."/>
            <person name="Marcello L."/>
            <person name="McQuillan J."/>
            <person name="Otto T.D."/>
            <person name="Quail M.A."/>
            <person name="Sanders M.J."/>
            <person name="van Tonder A."/>
            <person name="Ginger M.L."/>
            <person name="Field M.C."/>
            <person name="Barry J.D."/>
            <person name="Hertz-Fowler C."/>
            <person name="Berriman M."/>
        </authorList>
    </citation>
    <scope>NUCLEOTIDE SEQUENCE</scope>
    <source>
        <strain evidence="2">IL3000</strain>
    </source>
</reference>
<evidence type="ECO:0000256" key="1">
    <source>
        <dbReference type="SAM" id="MobiDB-lite"/>
    </source>
</evidence>
<dbReference type="InterPro" id="IPR018609">
    <property type="entry name" value="Bud13"/>
</dbReference>
<feature type="region of interest" description="Disordered" evidence="1">
    <location>
        <begin position="1"/>
        <end position="25"/>
    </location>
</feature>
<protein>
    <submittedName>
        <fullName evidence="2">Uncharacterized protein</fullName>
    </submittedName>
</protein>
<sequence>MVRNVEMKRRRYDSDSDEDDHKHVEEPLLRYACASGNEVLRAMGLSAEEAVSDEGTSVDGDSHAIGAEQASHSNQEQEPHRGVLDSCYRITPAEMRSAALEKDRDVPEYLKGLLSEELLQVYCTTVRYTESKRSVDDKLLAQYLPYDKLKVAPLVRVEERMWENSYGIKPGWRWDGVVRGVGNLA</sequence>
<name>G0UZ23_TRYCI</name>
<gene>
    <name evidence="2" type="ORF">TCIL3000_11_220</name>
</gene>
<dbReference type="VEuPathDB" id="TriTrypDB:TcIL3000.11.220"/>
<proteinExistence type="predicted"/>
<dbReference type="EMBL" id="HE575324">
    <property type="protein sequence ID" value="CCC94642.1"/>
    <property type="molecule type" value="Genomic_DNA"/>
</dbReference>
<organism evidence="2">
    <name type="scientific">Trypanosoma congolense (strain IL3000)</name>
    <dbReference type="NCBI Taxonomy" id="1068625"/>
    <lineage>
        <taxon>Eukaryota</taxon>
        <taxon>Discoba</taxon>
        <taxon>Euglenozoa</taxon>
        <taxon>Kinetoplastea</taxon>
        <taxon>Metakinetoplastina</taxon>
        <taxon>Trypanosomatida</taxon>
        <taxon>Trypanosomatidae</taxon>
        <taxon>Trypanosoma</taxon>
        <taxon>Nannomonas</taxon>
    </lineage>
</organism>
<dbReference type="AlphaFoldDB" id="G0UZ23"/>